<feature type="non-terminal residue" evidence="16">
    <location>
        <position position="725"/>
    </location>
</feature>
<evidence type="ECO:0000256" key="8">
    <source>
        <dbReference type="ARBA" id="ARBA00022917"/>
    </source>
</evidence>
<dbReference type="FunFam" id="3.40.50.620:FF:000037">
    <property type="entry name" value="Glutamine--tRNA ligase cytoplasmic"/>
    <property type="match status" value="1"/>
</dbReference>
<dbReference type="Proteomes" id="UP000258309">
    <property type="component" value="Unassembled WGS sequence"/>
</dbReference>
<dbReference type="SUPFAM" id="SSF47616">
    <property type="entry name" value="GST C-terminal domain-like"/>
    <property type="match status" value="1"/>
</dbReference>
<evidence type="ECO:0000256" key="10">
    <source>
        <dbReference type="ARBA" id="ARBA00030865"/>
    </source>
</evidence>
<dbReference type="PANTHER" id="PTHR43097">
    <property type="entry name" value="GLUTAMINE-TRNA LIGASE"/>
    <property type="match status" value="1"/>
</dbReference>
<dbReference type="Pfam" id="PF03950">
    <property type="entry name" value="tRNA-synt_1c_C"/>
    <property type="match status" value="1"/>
</dbReference>
<evidence type="ECO:0000259" key="13">
    <source>
        <dbReference type="Pfam" id="PF00749"/>
    </source>
</evidence>
<dbReference type="Pfam" id="PF20974">
    <property type="entry name" value="tRNA-synt_1c_C2"/>
    <property type="match status" value="1"/>
</dbReference>
<proteinExistence type="inferred from homology"/>
<dbReference type="InterPro" id="IPR000924">
    <property type="entry name" value="Glu/Gln-tRNA-synth"/>
</dbReference>
<keyword evidence="7 12" id="KW-0067">ATP-binding</keyword>
<dbReference type="GO" id="GO:0005524">
    <property type="term" value="F:ATP binding"/>
    <property type="evidence" value="ECO:0007669"/>
    <property type="project" value="UniProtKB-KW"/>
</dbReference>
<dbReference type="Gene3D" id="3.40.50.620">
    <property type="entry name" value="HUPs"/>
    <property type="match status" value="1"/>
</dbReference>
<protein>
    <recommendedName>
        <fullName evidence="3">glutamate--tRNA ligase</fullName>
        <ecNumber evidence="3">6.1.1.17</ecNumber>
    </recommendedName>
    <alternativeName>
        <fullName evidence="10">Glutamyl-tRNA synthetase</fullName>
    </alternativeName>
</protein>
<dbReference type="InterPro" id="IPR050132">
    <property type="entry name" value="Gln/Glu-tRNA_Ligase"/>
</dbReference>
<comment type="catalytic activity">
    <reaction evidence="11">
        <text>tRNA(Glu) + L-glutamate + ATP = L-glutamyl-tRNA(Glu) + AMP + diphosphate</text>
        <dbReference type="Rhea" id="RHEA:23540"/>
        <dbReference type="Rhea" id="RHEA-COMP:9663"/>
        <dbReference type="Rhea" id="RHEA-COMP:9680"/>
        <dbReference type="ChEBI" id="CHEBI:29985"/>
        <dbReference type="ChEBI" id="CHEBI:30616"/>
        <dbReference type="ChEBI" id="CHEBI:33019"/>
        <dbReference type="ChEBI" id="CHEBI:78442"/>
        <dbReference type="ChEBI" id="CHEBI:78520"/>
        <dbReference type="ChEBI" id="CHEBI:456215"/>
        <dbReference type="EC" id="6.1.1.17"/>
    </reaction>
</comment>
<dbReference type="InterPro" id="IPR020059">
    <property type="entry name" value="Glu/Gln-tRNA-synth_Ib_codon-bd"/>
</dbReference>
<dbReference type="GO" id="GO:0017102">
    <property type="term" value="C:methionyl glutamyl tRNA synthetase complex"/>
    <property type="evidence" value="ECO:0007669"/>
    <property type="project" value="TreeGrafter"/>
</dbReference>
<evidence type="ECO:0000256" key="11">
    <source>
        <dbReference type="ARBA" id="ARBA00048351"/>
    </source>
</evidence>
<dbReference type="STRING" id="5539.A0A3E2H110"/>
<dbReference type="Pfam" id="PF00749">
    <property type="entry name" value="tRNA-synt_1c"/>
    <property type="match status" value="1"/>
</dbReference>
<evidence type="ECO:0000259" key="14">
    <source>
        <dbReference type="Pfam" id="PF03950"/>
    </source>
</evidence>
<feature type="non-terminal residue" evidence="16">
    <location>
        <position position="1"/>
    </location>
</feature>
<dbReference type="InterPro" id="IPR004526">
    <property type="entry name" value="Glu-tRNA-synth_arc/euk"/>
</dbReference>
<dbReference type="InterPro" id="IPR020056">
    <property type="entry name" value="Rbsml_bL25/Gln-tRNA_synth_N"/>
</dbReference>
<feature type="domain" description="Glutamyl/glutaminyl-tRNA synthetase class Ib catalytic" evidence="13">
    <location>
        <begin position="221"/>
        <end position="525"/>
    </location>
</feature>
<dbReference type="Gene3D" id="1.20.1050.10">
    <property type="match status" value="1"/>
</dbReference>
<keyword evidence="4" id="KW-0963">Cytoplasm</keyword>
<evidence type="ECO:0000256" key="7">
    <source>
        <dbReference type="ARBA" id="ARBA00022840"/>
    </source>
</evidence>
<keyword evidence="6 12" id="KW-0547">Nucleotide-binding</keyword>
<reference evidence="16 17" key="1">
    <citation type="submission" date="2018-05" db="EMBL/GenBank/DDBJ databases">
        <title>Draft genome sequence of Scytalidium lignicola DSM 105466, a ubiquitous saprotrophic fungus.</title>
        <authorList>
            <person name="Buettner E."/>
            <person name="Gebauer A.M."/>
            <person name="Hofrichter M."/>
            <person name="Liers C."/>
            <person name="Kellner H."/>
        </authorList>
    </citation>
    <scope>NUCLEOTIDE SEQUENCE [LARGE SCALE GENOMIC DNA]</scope>
    <source>
        <strain evidence="16 17">DSM 105466</strain>
    </source>
</reference>
<dbReference type="NCBIfam" id="TIGR00463">
    <property type="entry name" value="gltX_arch"/>
    <property type="match status" value="1"/>
</dbReference>
<name>A0A3E2H110_SCYLI</name>
<evidence type="ECO:0000256" key="3">
    <source>
        <dbReference type="ARBA" id="ARBA00012835"/>
    </source>
</evidence>
<dbReference type="InterPro" id="IPR001412">
    <property type="entry name" value="aa-tRNA-synth_I_CS"/>
</dbReference>
<evidence type="ECO:0000313" key="16">
    <source>
        <dbReference type="EMBL" id="RFU27068.1"/>
    </source>
</evidence>
<dbReference type="PRINTS" id="PR00987">
    <property type="entry name" value="TRNASYNTHGLU"/>
</dbReference>
<accession>A0A3E2H110</accession>
<dbReference type="GO" id="GO:0005829">
    <property type="term" value="C:cytosol"/>
    <property type="evidence" value="ECO:0007669"/>
    <property type="project" value="TreeGrafter"/>
</dbReference>
<evidence type="ECO:0000256" key="5">
    <source>
        <dbReference type="ARBA" id="ARBA00022598"/>
    </source>
</evidence>
<keyword evidence="8 12" id="KW-0648">Protein biosynthesis</keyword>
<evidence type="ECO:0000259" key="15">
    <source>
        <dbReference type="Pfam" id="PF20974"/>
    </source>
</evidence>
<dbReference type="InterPro" id="IPR049437">
    <property type="entry name" value="tRNA-synt_1c_C2"/>
</dbReference>
<dbReference type="OrthoDB" id="10250478at2759"/>
<dbReference type="PANTHER" id="PTHR43097:SF5">
    <property type="entry name" value="GLUTAMATE--TRNA LIGASE"/>
    <property type="match status" value="1"/>
</dbReference>
<evidence type="ECO:0000256" key="6">
    <source>
        <dbReference type="ARBA" id="ARBA00022741"/>
    </source>
</evidence>
<feature type="domain" description="Glutamyl/glutaminyl-tRNA synthetase class Ib anti-codon binding" evidence="14">
    <location>
        <begin position="528"/>
        <end position="622"/>
    </location>
</feature>
<evidence type="ECO:0000256" key="1">
    <source>
        <dbReference type="ARBA" id="ARBA00004496"/>
    </source>
</evidence>
<keyword evidence="17" id="KW-1185">Reference proteome</keyword>
<dbReference type="InterPro" id="IPR011035">
    <property type="entry name" value="Ribosomal_bL25/Gln-tRNA_synth"/>
</dbReference>
<dbReference type="InterPro" id="IPR020058">
    <property type="entry name" value="Glu/Gln-tRNA-synth_Ib_cat-dom"/>
</dbReference>
<dbReference type="InterPro" id="IPR014729">
    <property type="entry name" value="Rossmann-like_a/b/a_fold"/>
</dbReference>
<dbReference type="GO" id="GO:0006424">
    <property type="term" value="P:glutamyl-tRNA aminoacylation"/>
    <property type="evidence" value="ECO:0007669"/>
    <property type="project" value="InterPro"/>
</dbReference>
<dbReference type="GO" id="GO:0004818">
    <property type="term" value="F:glutamate-tRNA ligase activity"/>
    <property type="evidence" value="ECO:0007669"/>
    <property type="project" value="UniProtKB-EC"/>
</dbReference>
<dbReference type="AlphaFoldDB" id="A0A3E2H110"/>
<evidence type="ECO:0000256" key="2">
    <source>
        <dbReference type="ARBA" id="ARBA00008927"/>
    </source>
</evidence>
<dbReference type="EC" id="6.1.1.17" evidence="3"/>
<dbReference type="OMA" id="ANRYFFV"/>
<dbReference type="EMBL" id="NCSJ02000225">
    <property type="protein sequence ID" value="RFU27068.1"/>
    <property type="molecule type" value="Genomic_DNA"/>
</dbReference>
<dbReference type="InterPro" id="IPR036282">
    <property type="entry name" value="Glutathione-S-Trfase_C_sf"/>
</dbReference>
<keyword evidence="5 12" id="KW-0436">Ligase</keyword>
<evidence type="ECO:0000256" key="12">
    <source>
        <dbReference type="RuleBase" id="RU363037"/>
    </source>
</evidence>
<evidence type="ECO:0000256" key="4">
    <source>
        <dbReference type="ARBA" id="ARBA00022490"/>
    </source>
</evidence>
<organism evidence="16 17">
    <name type="scientific">Scytalidium lignicola</name>
    <name type="common">Hyphomycete</name>
    <dbReference type="NCBI Taxonomy" id="5539"/>
    <lineage>
        <taxon>Eukaryota</taxon>
        <taxon>Fungi</taxon>
        <taxon>Dikarya</taxon>
        <taxon>Ascomycota</taxon>
        <taxon>Pezizomycotina</taxon>
        <taxon>Leotiomycetes</taxon>
        <taxon>Leotiomycetes incertae sedis</taxon>
        <taxon>Scytalidium</taxon>
    </lineage>
</organism>
<comment type="subcellular location">
    <subcellularLocation>
        <location evidence="1">Cytoplasm</location>
    </subcellularLocation>
</comment>
<gene>
    <name evidence="16" type="ORF">B7463_g9266</name>
</gene>
<dbReference type="Gene3D" id="2.40.240.10">
    <property type="entry name" value="Ribosomal Protein L25, Chain P"/>
    <property type="match status" value="1"/>
</dbReference>
<evidence type="ECO:0000256" key="9">
    <source>
        <dbReference type="ARBA" id="ARBA00023146"/>
    </source>
</evidence>
<dbReference type="SUPFAM" id="SSF50715">
    <property type="entry name" value="Ribosomal protein L25-like"/>
    <property type="match status" value="1"/>
</dbReference>
<comment type="similarity">
    <text evidence="2">Belongs to the class-I aminoacyl-tRNA synthetase family. Glutamate--tRNA ligase type 2 subfamily.</text>
</comment>
<evidence type="ECO:0000313" key="17">
    <source>
        <dbReference type="Proteomes" id="UP000258309"/>
    </source>
</evidence>
<sequence length="725" mass="82414">MTPPTESPLDSAVRKPSLSDWPIMASLEISKKGNPAVVLPAFLLERYLEIHNYLPQISRNIHPDSSLPNKTSICLHLEDGRTFSDDEILWYCRDVVSLMTLKDRASQIDDWLKQCKDFATSNVQTLRAGIERLDKYLTLRSHIVGHELTIADLAIWATIQGNKVASSILKQTNNNVARWFQYIEAACPWIPEILQQLTSQSVVKVQTTASFDVEIKTTGPLVTRFPPEPSGFLHIGHAKAIFLNEYFAHKLPGGKLLCRFDDTNPSKESMEFHDAILYDLKLLEIIPEKVSYSSDYFQVMYEYALKLINDGKAFADDSELGKGDEDRKNRLPSKRRNLSIEETLHWFAEMKSGSEEGRRWCLRARIAYDSPNGTLRDPVIYRCNATPHHRTGTAWHIYPTYDLCAPILDSIEGVTLALRTNEYRDRNPQYEWFQSALGLRPVEIWDFSRLNFVRTVLSKRKLTRIVNEGKVWGWDDPRMPTIRGIIRRGMTVQALREFMLGQGPSRNILNLEWGALWAMNKKYIDPIAPRFTAIAQHQAVHCRILGPEAPKEETMEEKPKHAKNSELGSKKLIYKNSIILEQIDAQGLEIGEEVTLMNWGNAIVRDKTADESGTVSGIDFDLHLSGDFKKTKKKLTWLAATDTNMVPIDLYEFDLLVSKDKLEKDDELEDVLTPVTEFKTSAYADCNVTGLAPGVIVQFDRKGFYKLDAASSNGLVFFNIPTGRA</sequence>
<keyword evidence="9 12" id="KW-0030">Aminoacyl-tRNA synthetase</keyword>
<dbReference type="SUPFAM" id="SSF52374">
    <property type="entry name" value="Nucleotidylyl transferase"/>
    <property type="match status" value="1"/>
</dbReference>
<feature type="domain" description="tRNA synthetases class I (E and Q) anti-codon binding" evidence="15">
    <location>
        <begin position="635"/>
        <end position="708"/>
    </location>
</feature>
<comment type="caution">
    <text evidence="16">The sequence shown here is derived from an EMBL/GenBank/DDBJ whole genome shotgun (WGS) entry which is preliminary data.</text>
</comment>
<dbReference type="PROSITE" id="PS00178">
    <property type="entry name" value="AA_TRNA_LIGASE_I"/>
    <property type="match status" value="1"/>
</dbReference>